<organism evidence="2 3">
    <name type="scientific">Puccinia striiformis f. sp. tritici PST-78</name>
    <dbReference type="NCBI Taxonomy" id="1165861"/>
    <lineage>
        <taxon>Eukaryota</taxon>
        <taxon>Fungi</taxon>
        <taxon>Dikarya</taxon>
        <taxon>Basidiomycota</taxon>
        <taxon>Pucciniomycotina</taxon>
        <taxon>Pucciniomycetes</taxon>
        <taxon>Pucciniales</taxon>
        <taxon>Pucciniaceae</taxon>
        <taxon>Puccinia</taxon>
    </lineage>
</organism>
<feature type="region of interest" description="Disordered" evidence="1">
    <location>
        <begin position="261"/>
        <end position="294"/>
    </location>
</feature>
<proteinExistence type="predicted"/>
<protein>
    <submittedName>
        <fullName evidence="2">Uncharacterized protein</fullName>
    </submittedName>
</protein>
<evidence type="ECO:0000313" key="2">
    <source>
        <dbReference type="EMBL" id="KNE93153.1"/>
    </source>
</evidence>
<dbReference type="STRING" id="1165861.A0A0L0V1L5"/>
<feature type="compositionally biased region" description="Polar residues" evidence="1">
    <location>
        <begin position="141"/>
        <end position="150"/>
    </location>
</feature>
<gene>
    <name evidence="2" type="ORF">PSTG_13471</name>
</gene>
<evidence type="ECO:0000313" key="3">
    <source>
        <dbReference type="Proteomes" id="UP000054564"/>
    </source>
</evidence>
<keyword evidence="3" id="KW-1185">Reference proteome</keyword>
<evidence type="ECO:0000256" key="1">
    <source>
        <dbReference type="SAM" id="MobiDB-lite"/>
    </source>
</evidence>
<comment type="caution">
    <text evidence="2">The sequence shown here is derived from an EMBL/GenBank/DDBJ whole genome shotgun (WGS) entry which is preliminary data.</text>
</comment>
<feature type="region of interest" description="Disordered" evidence="1">
    <location>
        <begin position="123"/>
        <end position="222"/>
    </location>
</feature>
<dbReference type="AlphaFoldDB" id="A0A0L0V1L5"/>
<feature type="compositionally biased region" description="Polar residues" evidence="1">
    <location>
        <begin position="172"/>
        <end position="184"/>
    </location>
</feature>
<feature type="compositionally biased region" description="Polar residues" evidence="1">
    <location>
        <begin position="275"/>
        <end position="294"/>
    </location>
</feature>
<accession>A0A0L0V1L5</accession>
<feature type="compositionally biased region" description="Polar residues" evidence="1">
    <location>
        <begin position="123"/>
        <end position="132"/>
    </location>
</feature>
<dbReference type="Proteomes" id="UP000054564">
    <property type="component" value="Unassembled WGS sequence"/>
</dbReference>
<name>A0A0L0V1L5_9BASI</name>
<dbReference type="EMBL" id="AJIL01000144">
    <property type="protein sequence ID" value="KNE93153.1"/>
    <property type="molecule type" value="Genomic_DNA"/>
</dbReference>
<reference evidence="3" key="1">
    <citation type="submission" date="2014-03" db="EMBL/GenBank/DDBJ databases">
        <title>The Genome Sequence of Puccinia striiformis f. sp. tritici PST-78.</title>
        <authorList>
            <consortium name="The Broad Institute Genome Sequencing Platform"/>
            <person name="Cuomo C."/>
            <person name="Hulbert S."/>
            <person name="Chen X."/>
            <person name="Walker B."/>
            <person name="Young S.K."/>
            <person name="Zeng Q."/>
            <person name="Gargeya S."/>
            <person name="Fitzgerald M."/>
            <person name="Haas B."/>
            <person name="Abouelleil A."/>
            <person name="Alvarado L."/>
            <person name="Arachchi H.M."/>
            <person name="Berlin A.M."/>
            <person name="Chapman S.B."/>
            <person name="Goldberg J."/>
            <person name="Griggs A."/>
            <person name="Gujja S."/>
            <person name="Hansen M."/>
            <person name="Howarth C."/>
            <person name="Imamovic A."/>
            <person name="Larimer J."/>
            <person name="McCowan C."/>
            <person name="Montmayeur A."/>
            <person name="Murphy C."/>
            <person name="Neiman D."/>
            <person name="Pearson M."/>
            <person name="Priest M."/>
            <person name="Roberts A."/>
            <person name="Saif S."/>
            <person name="Shea T."/>
            <person name="Sisk P."/>
            <person name="Sykes S."/>
            <person name="Wortman J."/>
            <person name="Nusbaum C."/>
            <person name="Birren B."/>
        </authorList>
    </citation>
    <scope>NUCLEOTIDE SEQUENCE [LARGE SCALE GENOMIC DNA]</scope>
    <source>
        <strain evidence="3">race PST-78</strain>
    </source>
</reference>
<sequence length="312" mass="34930">MSGQPNGNVNLTVSRTSSAFGSQNSDFWKSINQAPNLQGQYHVSHLLVLLPRDDHISSPSKHIQNQISYPEGRDTLISLITLPVRLDHLNSPNDHNFQPRDPHQNQYPTAHYLLPSIIHLTTQPSDHSTANPYDTPPYGGNTHSRLQNQTPLPPSQCLSPSDLEHHRRIQQHRSSGQHQIQSQPDRLILRLESPQSPFPSHYPSLRSQHFHPQPLQQPMNTAGRQLQQIFSLTPLPNSQPPQQAINLAGCQSQQLLSLTPWPDCHPPHQAMNPAGCQSQQVFSSTPLPNSQPPQQVFHLAGRQSQQLLSLTP</sequence>